<evidence type="ECO:0000313" key="2">
    <source>
        <dbReference type="Proteomes" id="UP001501288"/>
    </source>
</evidence>
<reference evidence="1 2" key="1">
    <citation type="journal article" date="2019" name="Int. J. Syst. Evol. Microbiol.">
        <title>The Global Catalogue of Microorganisms (GCM) 10K type strain sequencing project: providing services to taxonomists for standard genome sequencing and annotation.</title>
        <authorList>
            <consortium name="The Broad Institute Genomics Platform"/>
            <consortium name="The Broad Institute Genome Sequencing Center for Infectious Disease"/>
            <person name="Wu L."/>
            <person name="Ma J."/>
        </authorList>
    </citation>
    <scope>NUCLEOTIDE SEQUENCE [LARGE SCALE GENOMIC DNA]</scope>
    <source>
        <strain evidence="1 2">JCM 14588</strain>
    </source>
</reference>
<dbReference type="EMBL" id="BAAANV010000066">
    <property type="protein sequence ID" value="GAA1552015.1"/>
    <property type="molecule type" value="Genomic_DNA"/>
</dbReference>
<organism evidence="1 2">
    <name type="scientific">Dermacoccus barathri</name>
    <dbReference type="NCBI Taxonomy" id="322601"/>
    <lineage>
        <taxon>Bacteria</taxon>
        <taxon>Bacillati</taxon>
        <taxon>Actinomycetota</taxon>
        <taxon>Actinomycetes</taxon>
        <taxon>Micrococcales</taxon>
        <taxon>Dermacoccaceae</taxon>
        <taxon>Dermacoccus</taxon>
    </lineage>
</organism>
<accession>A0ABN2C693</accession>
<evidence type="ECO:0000313" key="1">
    <source>
        <dbReference type="EMBL" id="GAA1552015.1"/>
    </source>
</evidence>
<protein>
    <submittedName>
        <fullName evidence="1">Uncharacterized protein</fullName>
    </submittedName>
</protein>
<dbReference type="Proteomes" id="UP001501288">
    <property type="component" value="Unassembled WGS sequence"/>
</dbReference>
<gene>
    <name evidence="1" type="ORF">GCM10009762_25950</name>
</gene>
<keyword evidence="2" id="KW-1185">Reference proteome</keyword>
<comment type="caution">
    <text evidence="1">The sequence shown here is derived from an EMBL/GenBank/DDBJ whole genome shotgun (WGS) entry which is preliminary data.</text>
</comment>
<name>A0ABN2C693_9MICO</name>
<sequence length="89" mass="9975">MDARRPQRQRSAVSRVGDEGCPGDEAFLGRIGVHLHRHFTFEPVSLADSCDDNFIHASILTGHAHRFVVPAGRGDSYYGWGRTHTEERT</sequence>
<proteinExistence type="predicted"/>